<proteinExistence type="inferred from homology"/>
<evidence type="ECO:0000313" key="4">
    <source>
        <dbReference type="Proteomes" id="UP000001968"/>
    </source>
</evidence>
<dbReference type="SUPFAM" id="SSF117782">
    <property type="entry name" value="YbjQ-like"/>
    <property type="match status" value="1"/>
</dbReference>
<dbReference type="KEGG" id="swo:Swol_2241"/>
<dbReference type="HOGENOM" id="CLU_117144_1_2_9"/>
<evidence type="ECO:0000313" key="3">
    <source>
        <dbReference type="EMBL" id="ABI69532.1"/>
    </source>
</evidence>
<dbReference type="HAMAP" id="MF_00338">
    <property type="entry name" value="UPF0145"/>
    <property type="match status" value="1"/>
</dbReference>
<dbReference type="PANTHER" id="PTHR34068">
    <property type="entry name" value="UPF0145 PROTEIN YBJQ"/>
    <property type="match status" value="1"/>
</dbReference>
<dbReference type="OrthoDB" id="9796448at2"/>
<dbReference type="EMBL" id="CP000448">
    <property type="protein sequence ID" value="ABI69532.1"/>
    <property type="molecule type" value="Genomic_DNA"/>
</dbReference>
<protein>
    <recommendedName>
        <fullName evidence="2">UPF0145 protein Swol_2241</fullName>
    </recommendedName>
</protein>
<dbReference type="PANTHER" id="PTHR34068:SF2">
    <property type="entry name" value="UPF0145 PROTEIN SCO3412"/>
    <property type="match status" value="1"/>
</dbReference>
<dbReference type="AlphaFoldDB" id="Q0AUS2"/>
<name>Q0AUS2_SYNWW</name>
<dbReference type="InterPro" id="IPR002765">
    <property type="entry name" value="UPF0145_YbjQ-like"/>
</dbReference>
<accession>Q0AUS2</accession>
<keyword evidence="4" id="KW-1185">Reference proteome</keyword>
<reference evidence="4" key="1">
    <citation type="journal article" date="2010" name="Environ. Microbiol.">
        <title>The genome of Syntrophomonas wolfei: new insights into syntrophic metabolism and biohydrogen production.</title>
        <authorList>
            <person name="Sieber J.R."/>
            <person name="Sims D.R."/>
            <person name="Han C."/>
            <person name="Kim E."/>
            <person name="Lykidis A."/>
            <person name="Lapidus A.L."/>
            <person name="McDonnald E."/>
            <person name="Rohlin L."/>
            <person name="Culley D.E."/>
            <person name="Gunsalus R."/>
            <person name="McInerney M.J."/>
        </authorList>
    </citation>
    <scope>NUCLEOTIDE SEQUENCE [LARGE SCALE GENOMIC DNA]</scope>
    <source>
        <strain evidence="4">DSM 2245B / Goettingen</strain>
    </source>
</reference>
<gene>
    <name evidence="3" type="ordered locus">Swol_2241</name>
</gene>
<evidence type="ECO:0000256" key="1">
    <source>
        <dbReference type="ARBA" id="ARBA00010751"/>
    </source>
</evidence>
<dbReference type="InterPro" id="IPR035439">
    <property type="entry name" value="UPF0145_dom_sf"/>
</dbReference>
<dbReference type="Proteomes" id="UP000001968">
    <property type="component" value="Chromosome"/>
</dbReference>
<comment type="similarity">
    <text evidence="1 2">Belongs to the UPF0145 family.</text>
</comment>
<dbReference type="Pfam" id="PF01906">
    <property type="entry name" value="YbjQ_1"/>
    <property type="match status" value="1"/>
</dbReference>
<dbReference type="Gene3D" id="3.30.110.70">
    <property type="entry name" value="Hypothetical protein apc22750. Chain B"/>
    <property type="match status" value="1"/>
</dbReference>
<evidence type="ECO:0000256" key="2">
    <source>
        <dbReference type="HAMAP-Rule" id="MF_00338"/>
    </source>
</evidence>
<dbReference type="RefSeq" id="WP_011641616.1">
    <property type="nucleotide sequence ID" value="NC_008346.1"/>
</dbReference>
<dbReference type="STRING" id="335541.Swol_2241"/>
<sequence length="105" mass="11311">MLMATTDHLSEYKISKTLGLVRGSSIRAKHLGRDIGAGLKSLVGGELRGYSELLVESREEALNRMIEAAEKLNADAIVGIRFSSSQIMSGAAEMLVYGTAVKIEK</sequence>
<dbReference type="eggNOG" id="COG0393">
    <property type="taxonomic scope" value="Bacteria"/>
</dbReference>
<organism evidence="3 4">
    <name type="scientific">Syntrophomonas wolfei subsp. wolfei (strain DSM 2245B / Goettingen)</name>
    <dbReference type="NCBI Taxonomy" id="335541"/>
    <lineage>
        <taxon>Bacteria</taxon>
        <taxon>Bacillati</taxon>
        <taxon>Bacillota</taxon>
        <taxon>Clostridia</taxon>
        <taxon>Eubacteriales</taxon>
        <taxon>Syntrophomonadaceae</taxon>
        <taxon>Syntrophomonas</taxon>
    </lineage>
</organism>